<gene>
    <name evidence="1" type="ORF">PS435_09675</name>
</gene>
<name>A0ABU7T0Q4_9LACO</name>
<accession>A0ABU7T0Q4</accession>
<organism evidence="1 2">
    <name type="scientific">Schleiferilactobacillus harbinensis</name>
    <dbReference type="NCBI Taxonomy" id="304207"/>
    <lineage>
        <taxon>Bacteria</taxon>
        <taxon>Bacillati</taxon>
        <taxon>Bacillota</taxon>
        <taxon>Bacilli</taxon>
        <taxon>Lactobacillales</taxon>
        <taxon>Lactobacillaceae</taxon>
        <taxon>Schleiferilactobacillus</taxon>
    </lineage>
</organism>
<comment type="caution">
    <text evidence="1">The sequence shown here is derived from an EMBL/GenBank/DDBJ whole genome shotgun (WGS) entry which is preliminary data.</text>
</comment>
<protein>
    <submittedName>
        <fullName evidence="1">Uncharacterized protein</fullName>
    </submittedName>
</protein>
<proteinExistence type="predicted"/>
<sequence>MKQGYGVIGVYTNECYGVYASRAEAWRLGINGRFVESVEPKRGSSWVLHTEIKMDEPVFVANLSLPIDSQKPYMGPDTRVREMNARHKWEEANRVREVLG</sequence>
<reference evidence="1 2" key="1">
    <citation type="submission" date="2023-02" db="EMBL/GenBank/DDBJ databases">
        <title>The predominant lactic acid bacteria and yeasts involved in the spontaneous fermentation of millet during the production of the traditional porridge Hausa koko in Ghana.</title>
        <authorList>
            <person name="Atter A."/>
            <person name="Diaz M."/>
        </authorList>
    </citation>
    <scope>NUCLEOTIDE SEQUENCE [LARGE SCALE GENOMIC DNA]</scope>
    <source>
        <strain evidence="1 2">FI11640</strain>
    </source>
</reference>
<evidence type="ECO:0000313" key="1">
    <source>
        <dbReference type="EMBL" id="MEE6716127.1"/>
    </source>
</evidence>
<evidence type="ECO:0000313" key="2">
    <source>
        <dbReference type="Proteomes" id="UP001330016"/>
    </source>
</evidence>
<dbReference type="Proteomes" id="UP001330016">
    <property type="component" value="Unassembled WGS sequence"/>
</dbReference>
<dbReference type="RefSeq" id="WP_331243921.1">
    <property type="nucleotide sequence ID" value="NZ_JAQSGJ010000027.1"/>
</dbReference>
<dbReference type="EMBL" id="JAQSGK010000027">
    <property type="protein sequence ID" value="MEE6716127.1"/>
    <property type="molecule type" value="Genomic_DNA"/>
</dbReference>
<keyword evidence="2" id="KW-1185">Reference proteome</keyword>